<evidence type="ECO:0000256" key="4">
    <source>
        <dbReference type="ARBA" id="ARBA00022989"/>
    </source>
</evidence>
<sequence>MIYYQLSFLQSFFGIGLSVIGEKGQPVKDVLSGTLDAVFWMINKILKLAPLGVFCFYM</sequence>
<accession>A0A380FNG6</accession>
<dbReference type="GO" id="GO:0015293">
    <property type="term" value="F:symporter activity"/>
    <property type="evidence" value="ECO:0007669"/>
    <property type="project" value="InterPro"/>
</dbReference>
<dbReference type="GO" id="GO:0016020">
    <property type="term" value="C:membrane"/>
    <property type="evidence" value="ECO:0007669"/>
    <property type="project" value="UniProtKB-SubCell"/>
</dbReference>
<keyword evidence="3" id="KW-0812">Transmembrane</keyword>
<reference evidence="6 7" key="1">
    <citation type="submission" date="2018-06" db="EMBL/GenBank/DDBJ databases">
        <authorList>
            <consortium name="Pathogen Informatics"/>
            <person name="Doyle S."/>
        </authorList>
    </citation>
    <scope>NUCLEOTIDE SEQUENCE [LARGE SCALE GENOMIC DNA]</scope>
    <source>
        <strain evidence="6 7">NCTC12195</strain>
    </source>
</reference>
<gene>
    <name evidence="6" type="primary">gltT_3</name>
    <name evidence="6" type="ORF">NCTC12195_04241</name>
</gene>
<keyword evidence="2" id="KW-0813">Transport</keyword>
<dbReference type="SUPFAM" id="SSF118215">
    <property type="entry name" value="Proton glutamate symport protein"/>
    <property type="match status" value="1"/>
</dbReference>
<keyword evidence="5" id="KW-0472">Membrane</keyword>
<dbReference type="Pfam" id="PF00375">
    <property type="entry name" value="SDF"/>
    <property type="match status" value="1"/>
</dbReference>
<evidence type="ECO:0000256" key="5">
    <source>
        <dbReference type="ARBA" id="ARBA00023136"/>
    </source>
</evidence>
<evidence type="ECO:0000313" key="6">
    <source>
        <dbReference type="EMBL" id="SUM34714.1"/>
    </source>
</evidence>
<name>A0A380FNG6_STAGA</name>
<organism evidence="6 7">
    <name type="scientific">Staphylococcus gallinarum</name>
    <dbReference type="NCBI Taxonomy" id="1293"/>
    <lineage>
        <taxon>Bacteria</taxon>
        <taxon>Bacillati</taxon>
        <taxon>Bacillota</taxon>
        <taxon>Bacilli</taxon>
        <taxon>Bacillales</taxon>
        <taxon>Staphylococcaceae</taxon>
        <taxon>Staphylococcus</taxon>
    </lineage>
</organism>
<dbReference type="Gene3D" id="1.10.3860.10">
    <property type="entry name" value="Sodium:dicarboxylate symporter"/>
    <property type="match status" value="1"/>
</dbReference>
<evidence type="ECO:0000313" key="7">
    <source>
        <dbReference type="Proteomes" id="UP000255277"/>
    </source>
</evidence>
<keyword evidence="4" id="KW-1133">Transmembrane helix</keyword>
<evidence type="ECO:0000256" key="3">
    <source>
        <dbReference type="ARBA" id="ARBA00022692"/>
    </source>
</evidence>
<dbReference type="EMBL" id="UHDK01000001">
    <property type="protein sequence ID" value="SUM34714.1"/>
    <property type="molecule type" value="Genomic_DNA"/>
</dbReference>
<protein>
    <submittedName>
        <fullName evidence="6">Proton/glutamate symport protein @ Sodium/glutamate symport protein</fullName>
    </submittedName>
</protein>
<evidence type="ECO:0000256" key="1">
    <source>
        <dbReference type="ARBA" id="ARBA00004141"/>
    </source>
</evidence>
<comment type="subcellular location">
    <subcellularLocation>
        <location evidence="1">Membrane</location>
        <topology evidence="1">Multi-pass membrane protein</topology>
    </subcellularLocation>
</comment>
<evidence type="ECO:0000256" key="2">
    <source>
        <dbReference type="ARBA" id="ARBA00022448"/>
    </source>
</evidence>
<dbReference type="InterPro" id="IPR036458">
    <property type="entry name" value="Na:dicarbo_symporter_sf"/>
</dbReference>
<dbReference type="InterPro" id="IPR001991">
    <property type="entry name" value="Na-dicarboxylate_symporter"/>
</dbReference>
<dbReference type="AlphaFoldDB" id="A0A380FNG6"/>
<proteinExistence type="predicted"/>
<dbReference type="Proteomes" id="UP000255277">
    <property type="component" value="Unassembled WGS sequence"/>
</dbReference>